<feature type="transmembrane region" description="Helical" evidence="5">
    <location>
        <begin position="351"/>
        <end position="373"/>
    </location>
</feature>
<evidence type="ECO:0000313" key="7">
    <source>
        <dbReference type="EMBL" id="AIJ33510.1"/>
    </source>
</evidence>
<evidence type="ECO:0000256" key="3">
    <source>
        <dbReference type="ARBA" id="ARBA00022777"/>
    </source>
</evidence>
<dbReference type="STRING" id="156978.CIMIT_06040"/>
<dbReference type="Proteomes" id="UP000215374">
    <property type="component" value="Chromosome 1"/>
</dbReference>
<organism evidence="7 9">
    <name type="scientific">Corynebacterium imitans</name>
    <dbReference type="NCBI Taxonomy" id="156978"/>
    <lineage>
        <taxon>Bacteria</taxon>
        <taxon>Bacillati</taxon>
        <taxon>Actinomycetota</taxon>
        <taxon>Actinomycetes</taxon>
        <taxon>Mycobacteriales</taxon>
        <taxon>Corynebacteriaceae</taxon>
        <taxon>Corynebacterium</taxon>
    </lineage>
</organism>
<dbReference type="EMBL" id="CP009211">
    <property type="protein sequence ID" value="AIJ33510.1"/>
    <property type="molecule type" value="Genomic_DNA"/>
</dbReference>
<dbReference type="KEGG" id="cii:CIMIT_06040"/>
<dbReference type="Proteomes" id="UP000028780">
    <property type="component" value="Chromosome"/>
</dbReference>
<dbReference type="InterPro" id="IPR047795">
    <property type="entry name" value="Put_SteA-like"/>
</dbReference>
<gene>
    <name evidence="7" type="ORF">CIMIT_06040</name>
    <name evidence="8" type="ORF">SAMEA4535761_01271</name>
</gene>
<feature type="domain" description="SteA-like C-terminal" evidence="6">
    <location>
        <begin position="339"/>
        <end position="390"/>
    </location>
</feature>
<keyword evidence="4" id="KW-0067">ATP-binding</keyword>
<dbReference type="GO" id="GO:0005524">
    <property type="term" value="F:ATP binding"/>
    <property type="evidence" value="ECO:0007669"/>
    <property type="project" value="UniProtKB-KW"/>
</dbReference>
<dbReference type="GO" id="GO:0009229">
    <property type="term" value="P:thiamine diphosphate biosynthetic process"/>
    <property type="evidence" value="ECO:0007669"/>
    <property type="project" value="InterPro"/>
</dbReference>
<keyword evidence="3 7" id="KW-0418">Kinase</keyword>
<evidence type="ECO:0000313" key="9">
    <source>
        <dbReference type="Proteomes" id="UP000028780"/>
    </source>
</evidence>
<keyword evidence="5" id="KW-0812">Transmembrane</keyword>
<evidence type="ECO:0000313" key="10">
    <source>
        <dbReference type="Proteomes" id="UP000215374"/>
    </source>
</evidence>
<keyword evidence="5" id="KW-1133">Transmembrane helix</keyword>
<dbReference type="RefSeq" id="WP_038590460.1">
    <property type="nucleotide sequence ID" value="NZ_CP009211.1"/>
</dbReference>
<dbReference type="AlphaFoldDB" id="A0A076NP25"/>
<proteinExistence type="predicted"/>
<dbReference type="Pfam" id="PF12555">
    <property type="entry name" value="SteA-like_C"/>
    <property type="match status" value="1"/>
</dbReference>
<evidence type="ECO:0000256" key="2">
    <source>
        <dbReference type="ARBA" id="ARBA00022741"/>
    </source>
</evidence>
<reference evidence="7 9" key="1">
    <citation type="submission" date="2014-08" db="EMBL/GenBank/DDBJ databases">
        <title>Complete genome sequence of Corynebacterium imitans DSM 44264, isolated from a five-month-old boy with suspected pharyngeal diphtheria.</title>
        <authorList>
            <person name="Mollmann S."/>
            <person name="Albersmeier A."/>
            <person name="Ruckert C."/>
            <person name="Tauch A."/>
        </authorList>
    </citation>
    <scope>NUCLEOTIDE SEQUENCE [LARGE SCALE GENOMIC DNA]</scope>
    <source>
        <strain evidence="7 9">DSM 44264</strain>
    </source>
</reference>
<keyword evidence="5" id="KW-0472">Membrane</keyword>
<evidence type="ECO:0000256" key="1">
    <source>
        <dbReference type="ARBA" id="ARBA00022679"/>
    </source>
</evidence>
<keyword evidence="9" id="KW-1185">Reference proteome</keyword>
<dbReference type="EMBL" id="LT906467">
    <property type="protein sequence ID" value="SNV71498.1"/>
    <property type="molecule type" value="Genomic_DNA"/>
</dbReference>
<dbReference type="GO" id="GO:0004788">
    <property type="term" value="F:thiamine diphosphokinase activity"/>
    <property type="evidence" value="ECO:0007669"/>
    <property type="project" value="InterPro"/>
</dbReference>
<dbReference type="GO" id="GO:0016301">
    <property type="term" value="F:kinase activity"/>
    <property type="evidence" value="ECO:0007669"/>
    <property type="project" value="UniProtKB-KW"/>
</dbReference>
<dbReference type="InterPro" id="IPR036759">
    <property type="entry name" value="TPK_catalytic_sf"/>
</dbReference>
<sequence length="398" mass="42375">MTVASRNTESAQPALTGTLRDCTAQGRGLSRMQEGDIALVDSPDMTRRQAEALLARKPKAVVNLAQFSTGAMPNYGPHLLADANVTMFEAIGTDTATRDKLRDGKKASISADGTITVGKKQAATAQLVKRADLDTTFTEAQQHLVEQMEAYFGNTIEFVHAEAPLLIDGLGVPDLGDAMLERKVLVVSPGSETRERLKGIKNFIREFTPVIVGVGQAADTLVEMGYEPDYIVGDPTGIASTSLRSGARVILPAETDGFAPGLERIQDLGVGAMTFPAATESPTDLAILLAVFHDPDMIITVGEAVELDQIFADPDSTQPEALLTRMKAGRKLVDSTVIEQLYAVPSNGGVAWAWAILGILVAFATIVVVVGLYGAGDFSENLINTWNSIALSVQSLFE</sequence>
<accession>A0A076NP25</accession>
<keyword evidence="1" id="KW-0808">Transferase</keyword>
<evidence type="ECO:0000313" key="8">
    <source>
        <dbReference type="EMBL" id="SNV71498.1"/>
    </source>
</evidence>
<evidence type="ECO:0000256" key="4">
    <source>
        <dbReference type="ARBA" id="ARBA00022840"/>
    </source>
</evidence>
<name>A0A076NP25_9CORY</name>
<evidence type="ECO:0000259" key="6">
    <source>
        <dbReference type="Pfam" id="PF12555"/>
    </source>
</evidence>
<dbReference type="OrthoDB" id="5169996at2"/>
<protein>
    <submittedName>
        <fullName evidence="8">Thiamin pyrophosphokinase, catalytic domain-containing protein</fullName>
    </submittedName>
    <submittedName>
        <fullName evidence="7">Thiamine pyrophosphokinase</fullName>
    </submittedName>
</protein>
<evidence type="ECO:0000256" key="5">
    <source>
        <dbReference type="SAM" id="Phobius"/>
    </source>
</evidence>
<keyword evidence="2" id="KW-0547">Nucleotide-binding</keyword>
<dbReference type="eggNOG" id="COG4825">
    <property type="taxonomic scope" value="Bacteria"/>
</dbReference>
<reference evidence="8 10" key="2">
    <citation type="submission" date="2017-06" db="EMBL/GenBank/DDBJ databases">
        <authorList>
            <consortium name="Pathogen Informatics"/>
        </authorList>
    </citation>
    <scope>NUCLEOTIDE SEQUENCE [LARGE SCALE GENOMIC DNA]</scope>
    <source>
        <strain evidence="8 10">NCTC13015</strain>
    </source>
</reference>
<dbReference type="HOGENOM" id="CLU_046690_0_0_11"/>
<dbReference type="InterPro" id="IPR022215">
    <property type="entry name" value="SteA-like_C"/>
</dbReference>
<dbReference type="SUPFAM" id="SSF63999">
    <property type="entry name" value="Thiamin pyrophosphokinase, catalytic domain"/>
    <property type="match status" value="1"/>
</dbReference>
<dbReference type="NCBIfam" id="NF040608">
    <property type="entry name" value="division_SteA"/>
    <property type="match status" value="1"/>
</dbReference>